<reference evidence="3" key="1">
    <citation type="submission" date="2021-02" db="EMBL/GenBank/DDBJ databases">
        <authorList>
            <person name="Nowell W R."/>
        </authorList>
    </citation>
    <scope>NUCLEOTIDE SEQUENCE</scope>
</reference>
<evidence type="ECO:0000313" key="5">
    <source>
        <dbReference type="EMBL" id="CAF4499067.1"/>
    </source>
</evidence>
<dbReference type="EMBL" id="CAJNOQ010038786">
    <property type="protein sequence ID" value="CAF1613859.1"/>
    <property type="molecule type" value="Genomic_DNA"/>
</dbReference>
<keyword evidence="6" id="KW-1185">Reference proteome</keyword>
<dbReference type="Proteomes" id="UP000677228">
    <property type="component" value="Unassembled WGS sequence"/>
</dbReference>
<dbReference type="OrthoDB" id="10039611at2759"/>
<evidence type="ECO:0000313" key="6">
    <source>
        <dbReference type="Proteomes" id="UP000663829"/>
    </source>
</evidence>
<protein>
    <submittedName>
        <fullName evidence="3">Uncharacterized protein</fullName>
    </submittedName>
</protein>
<proteinExistence type="predicted"/>
<feature type="compositionally biased region" description="Basic and acidic residues" evidence="1">
    <location>
        <begin position="38"/>
        <end position="48"/>
    </location>
</feature>
<gene>
    <name evidence="3" type="ORF">GPM918_LOCUS43285</name>
    <name evidence="2" type="ORF">OVA965_LOCUS40099</name>
    <name evidence="5" type="ORF">SRO942_LOCUS44738</name>
    <name evidence="4" type="ORF">TMI583_LOCUS41496</name>
</gene>
<comment type="caution">
    <text evidence="3">The sequence shown here is derived from an EMBL/GenBank/DDBJ whole genome shotgun (WGS) entry which is preliminary data.</text>
</comment>
<accession>A0A816BTB8</accession>
<sequence>MPLPAKRAAQCRNLLTKRYASDNRSKSGIGLSDDDSYMEEKPEPEKEPSNFTEKICLDDLAALFDLCKSRAKFKDNGARPYFEGHERPDALESRKDFVDYSLTRESNFYTVSDGDKPFWMLPQPFVGPKSILTFHDESTFRSGEIAPKRWFYGEDAPFYSKGKGRSNVISDFAIAHASGPFFILDQQEYQRAVRKYPELDMVSGVDYVERTVTASINIGYDAYFDNDTILGQFERLFKMLEFKEDFKDYAIYLIVDNARTHTKKSHNLLDFRKNIGKKCPVDRIEYLD</sequence>
<dbReference type="EMBL" id="CAJOBC010105666">
    <property type="protein sequence ID" value="CAF4499067.1"/>
    <property type="molecule type" value="Genomic_DNA"/>
</dbReference>
<name>A0A816BTB8_9BILA</name>
<feature type="region of interest" description="Disordered" evidence="1">
    <location>
        <begin position="23"/>
        <end position="50"/>
    </location>
</feature>
<organism evidence="3 6">
    <name type="scientific">Didymodactylos carnosus</name>
    <dbReference type="NCBI Taxonomy" id="1234261"/>
    <lineage>
        <taxon>Eukaryota</taxon>
        <taxon>Metazoa</taxon>
        <taxon>Spiralia</taxon>
        <taxon>Gnathifera</taxon>
        <taxon>Rotifera</taxon>
        <taxon>Eurotatoria</taxon>
        <taxon>Bdelloidea</taxon>
        <taxon>Philodinida</taxon>
        <taxon>Philodinidae</taxon>
        <taxon>Didymodactylos</taxon>
    </lineage>
</organism>
<dbReference type="EMBL" id="CAJNOK010042849">
    <property type="protein sequence ID" value="CAF1566285.1"/>
    <property type="molecule type" value="Genomic_DNA"/>
</dbReference>
<evidence type="ECO:0000256" key="1">
    <source>
        <dbReference type="SAM" id="MobiDB-lite"/>
    </source>
</evidence>
<dbReference type="Proteomes" id="UP000663829">
    <property type="component" value="Unassembled WGS sequence"/>
</dbReference>
<evidence type="ECO:0000313" key="4">
    <source>
        <dbReference type="EMBL" id="CAF4359459.1"/>
    </source>
</evidence>
<evidence type="ECO:0000313" key="3">
    <source>
        <dbReference type="EMBL" id="CAF1613859.1"/>
    </source>
</evidence>
<dbReference type="AlphaFoldDB" id="A0A816BTB8"/>
<dbReference type="Proteomes" id="UP000682733">
    <property type="component" value="Unassembled WGS sequence"/>
</dbReference>
<dbReference type="Proteomes" id="UP000681722">
    <property type="component" value="Unassembled WGS sequence"/>
</dbReference>
<dbReference type="EMBL" id="CAJOBA010065574">
    <property type="protein sequence ID" value="CAF4359459.1"/>
    <property type="molecule type" value="Genomic_DNA"/>
</dbReference>
<evidence type="ECO:0000313" key="2">
    <source>
        <dbReference type="EMBL" id="CAF1566285.1"/>
    </source>
</evidence>